<keyword evidence="7" id="KW-0175">Coiled coil</keyword>
<evidence type="ECO:0000256" key="5">
    <source>
        <dbReference type="ARBA" id="ARBA00023163"/>
    </source>
</evidence>
<proteinExistence type="predicted"/>
<dbReference type="GO" id="GO:0008270">
    <property type="term" value="F:zinc ion binding"/>
    <property type="evidence" value="ECO:0007669"/>
    <property type="project" value="InterPro"/>
</dbReference>
<keyword evidence="6" id="KW-0539">Nucleus</keyword>
<evidence type="ECO:0000256" key="3">
    <source>
        <dbReference type="ARBA" id="ARBA00023015"/>
    </source>
</evidence>
<feature type="compositionally biased region" description="Basic and acidic residues" evidence="8">
    <location>
        <begin position="292"/>
        <end position="303"/>
    </location>
</feature>
<keyword evidence="3" id="KW-0805">Transcription regulation</keyword>
<dbReference type="InterPro" id="IPR001138">
    <property type="entry name" value="Zn2Cys6_DnaBD"/>
</dbReference>
<dbReference type="OrthoDB" id="4060227at2759"/>
<dbReference type="GO" id="GO:0006351">
    <property type="term" value="P:DNA-templated transcription"/>
    <property type="evidence" value="ECO:0007669"/>
    <property type="project" value="InterPro"/>
</dbReference>
<feature type="coiled-coil region" evidence="7">
    <location>
        <begin position="515"/>
        <end position="542"/>
    </location>
</feature>
<dbReference type="GO" id="GO:0000976">
    <property type="term" value="F:transcription cis-regulatory region binding"/>
    <property type="evidence" value="ECO:0007669"/>
    <property type="project" value="TreeGrafter"/>
</dbReference>
<dbReference type="GO" id="GO:0005634">
    <property type="term" value="C:nucleus"/>
    <property type="evidence" value="ECO:0007669"/>
    <property type="project" value="UniProtKB-SubCell"/>
</dbReference>
<dbReference type="EMBL" id="BDGI01000093">
    <property type="protein sequence ID" value="GAV29005.1"/>
    <property type="molecule type" value="Genomic_DNA"/>
</dbReference>
<evidence type="ECO:0000256" key="8">
    <source>
        <dbReference type="SAM" id="MobiDB-lite"/>
    </source>
</evidence>
<evidence type="ECO:0000256" key="2">
    <source>
        <dbReference type="ARBA" id="ARBA00022723"/>
    </source>
</evidence>
<dbReference type="Pfam" id="PF00172">
    <property type="entry name" value="Zn_clus"/>
    <property type="match status" value="1"/>
</dbReference>
<dbReference type="PROSITE" id="PS00463">
    <property type="entry name" value="ZN2_CY6_FUNGAL_1"/>
    <property type="match status" value="1"/>
</dbReference>
<feature type="region of interest" description="Disordered" evidence="8">
    <location>
        <begin position="1"/>
        <end position="59"/>
    </location>
</feature>
<comment type="subcellular location">
    <subcellularLocation>
        <location evidence="1">Nucleus</location>
    </subcellularLocation>
</comment>
<organism evidence="10 11">
    <name type="scientific">Pichia membranifaciens</name>
    <dbReference type="NCBI Taxonomy" id="4926"/>
    <lineage>
        <taxon>Eukaryota</taxon>
        <taxon>Fungi</taxon>
        <taxon>Dikarya</taxon>
        <taxon>Ascomycota</taxon>
        <taxon>Saccharomycotina</taxon>
        <taxon>Pichiomycetes</taxon>
        <taxon>Pichiales</taxon>
        <taxon>Pichiaceae</taxon>
        <taxon>Pichia</taxon>
    </lineage>
</organism>
<dbReference type="PROSITE" id="PS50048">
    <property type="entry name" value="ZN2_CY6_FUNGAL_2"/>
    <property type="match status" value="1"/>
</dbReference>
<feature type="compositionally biased region" description="Basic and acidic residues" evidence="8">
    <location>
        <begin position="691"/>
        <end position="700"/>
    </location>
</feature>
<evidence type="ECO:0000256" key="4">
    <source>
        <dbReference type="ARBA" id="ARBA00023125"/>
    </source>
</evidence>
<dbReference type="InterPro" id="IPR007219">
    <property type="entry name" value="XnlR_reg_dom"/>
</dbReference>
<feature type="compositionally biased region" description="Low complexity" evidence="8">
    <location>
        <begin position="21"/>
        <end position="31"/>
    </location>
</feature>
<keyword evidence="11" id="KW-1185">Reference proteome</keyword>
<keyword evidence="2" id="KW-0479">Metal-binding</keyword>
<comment type="caution">
    <text evidence="10">The sequence shown here is derived from an EMBL/GenBank/DDBJ whole genome shotgun (WGS) entry which is preliminary data.</text>
</comment>
<dbReference type="CDD" id="cd00067">
    <property type="entry name" value="GAL4"/>
    <property type="match status" value="1"/>
</dbReference>
<sequence>MTPPRQIRIAPNFGAERMDSDSPTPADSTSSKNKGASTNNNIDTAAQQSKANDKSRRPKACTNCRRSKIKCIKEEHDQACRRCKAQGLQCLYEYKVASYKVASESENHIKQDHPPILAAGHVENPPYLPSFSSLSNKAGAGVTEKPVRYENIPPINRILNPLPAIKPNNHSPRGRPNVSGNEQLQSIPRLLNPINGNSSGSQNDPSHSASSLSSSNSHPASSTGLTPPPSNHVSNAIMPTSGFNSWENSVEERLEGFGSKLGAILSLLQSQQTQNSTQSEEQRLLTEGQKFNNDDSSKKREIESSESSATKRHHKALTDSMGQPYLSINGPENLENADLKELEKADPVAQLKRILSKEDARELFNFFNTNISPQLFGFDISKYSIDDIWSTCPLLIATIGCIASIHHPFLSHLHPTLEKIIYEISKDILFNIPNTEKEAFNTIIALCFCGFWFKSDQMFTGLAIQLARTMNLICPHNTKGNRTSKIPKKERLKLWYLLYILDGQQSLVFNRQSMFASEDRILQNSRELLEDAEKEDSKHEEKKVDFPEEVHSFTAIEKRNPELVNASYADIRLVSQVEYHQAINAVFGGHAWDLLTPSSFGLPSKTNLELDKWMVQWTVLLSPFKNHPVWSSKSTLIYYNFAKLHINSAAVRKFQTTGMNLPKFDEIDDDFFEATDGETSAFANIKELSGDENKAHGRTNDEDDDDEDDDEEEFDMAKELSPTESRKVSAELALSAAETVLNIVLGDSDILSVLKYVPIHIHIMLYYSAILILKPHAYLSGGNSSSEKFGENSSNFESSLSAIKLVKRLRHSIIVNSPTDKEFANKIVEGLTNILRDKVRQMKHDIVAGKEGSYDQQQRLRMLDSVILDNDANELYNYRLKKNQNFKILAWPGFDAGHPTKSKGAE</sequence>
<name>A0A1Q2YHM7_9ASCO</name>
<keyword evidence="4" id="KW-0238">DNA-binding</keyword>
<dbReference type="SUPFAM" id="SSF57701">
    <property type="entry name" value="Zn2/Cys6 DNA-binding domain"/>
    <property type="match status" value="1"/>
</dbReference>
<feature type="compositionally biased region" description="Low complexity" evidence="8">
    <location>
        <begin position="205"/>
        <end position="222"/>
    </location>
</feature>
<dbReference type="CDD" id="cd12148">
    <property type="entry name" value="fungal_TF_MHR"/>
    <property type="match status" value="1"/>
</dbReference>
<dbReference type="PANTHER" id="PTHR31845">
    <property type="entry name" value="FINGER DOMAIN PROTEIN, PUTATIVE-RELATED"/>
    <property type="match status" value="1"/>
</dbReference>
<dbReference type="AlphaFoldDB" id="A0A1Q2YHM7"/>
<dbReference type="GO" id="GO:0000981">
    <property type="term" value="F:DNA-binding transcription factor activity, RNA polymerase II-specific"/>
    <property type="evidence" value="ECO:0007669"/>
    <property type="project" value="InterPro"/>
</dbReference>
<evidence type="ECO:0000313" key="10">
    <source>
        <dbReference type="EMBL" id="GAV29005.1"/>
    </source>
</evidence>
<dbReference type="Proteomes" id="UP000186136">
    <property type="component" value="Unassembled WGS sequence"/>
</dbReference>
<evidence type="ECO:0000256" key="1">
    <source>
        <dbReference type="ARBA" id="ARBA00004123"/>
    </source>
</evidence>
<feature type="region of interest" description="Disordered" evidence="8">
    <location>
        <begin position="272"/>
        <end position="325"/>
    </location>
</feature>
<evidence type="ECO:0000259" key="9">
    <source>
        <dbReference type="PROSITE" id="PS50048"/>
    </source>
</evidence>
<dbReference type="SMART" id="SM00066">
    <property type="entry name" value="GAL4"/>
    <property type="match status" value="1"/>
</dbReference>
<dbReference type="Pfam" id="PF04082">
    <property type="entry name" value="Fungal_trans"/>
    <property type="match status" value="1"/>
</dbReference>
<feature type="region of interest" description="Disordered" evidence="8">
    <location>
        <begin position="158"/>
        <end position="238"/>
    </location>
</feature>
<evidence type="ECO:0000256" key="6">
    <source>
        <dbReference type="ARBA" id="ARBA00023242"/>
    </source>
</evidence>
<protein>
    <recommendedName>
        <fullName evidence="9">Zn(2)-C6 fungal-type domain-containing protein</fullName>
    </recommendedName>
</protein>
<keyword evidence="5" id="KW-0804">Transcription</keyword>
<accession>A0A1Q2YHM7</accession>
<dbReference type="Gene3D" id="4.10.240.10">
    <property type="entry name" value="Zn(2)-C6 fungal-type DNA-binding domain"/>
    <property type="match status" value="1"/>
</dbReference>
<evidence type="ECO:0000256" key="7">
    <source>
        <dbReference type="SAM" id="Coils"/>
    </source>
</evidence>
<feature type="compositionally biased region" description="Acidic residues" evidence="8">
    <location>
        <begin position="701"/>
        <end position="714"/>
    </location>
</feature>
<feature type="region of interest" description="Disordered" evidence="8">
    <location>
        <begin position="691"/>
        <end position="723"/>
    </location>
</feature>
<reference evidence="10 11" key="1">
    <citation type="submission" date="2016-08" db="EMBL/GenBank/DDBJ databases">
        <title>Whole genome shotgun sequence of Pichia membranifaciens KS47-1.</title>
        <authorList>
            <person name="Konishi M."/>
            <person name="Ishida M."/>
            <person name="Arakawa T."/>
            <person name="Kato Y."/>
            <person name="Horiuchi J."/>
        </authorList>
    </citation>
    <scope>NUCLEOTIDE SEQUENCE [LARGE SCALE GENOMIC DNA]</scope>
    <source>
        <strain evidence="10 11">KS47-1</strain>
    </source>
</reference>
<dbReference type="InterPro" id="IPR036864">
    <property type="entry name" value="Zn2-C6_fun-type_DNA-bd_sf"/>
</dbReference>
<feature type="compositionally biased region" description="Polar residues" evidence="8">
    <location>
        <begin position="32"/>
        <end position="50"/>
    </location>
</feature>
<feature type="compositionally biased region" description="Polar residues" evidence="8">
    <location>
        <begin position="194"/>
        <end position="204"/>
    </location>
</feature>
<evidence type="ECO:0000313" key="11">
    <source>
        <dbReference type="Proteomes" id="UP000186136"/>
    </source>
</evidence>
<dbReference type="InterPro" id="IPR051089">
    <property type="entry name" value="prtT"/>
</dbReference>
<dbReference type="PANTHER" id="PTHR31845:SF19">
    <property type="entry name" value="TRANSCRIPTION FACTOR DOMAIN-CONTAINING PROTEIN"/>
    <property type="match status" value="1"/>
</dbReference>
<feature type="domain" description="Zn(2)-C6 fungal-type" evidence="9">
    <location>
        <begin position="60"/>
        <end position="92"/>
    </location>
</feature>
<gene>
    <name evidence="10" type="ORF">PMKS-002484</name>
</gene>